<reference evidence="1 2" key="1">
    <citation type="submission" date="2019-05" db="EMBL/GenBank/DDBJ databases">
        <authorList>
            <person name="Hariharan J."/>
            <person name="Choudoir M.J."/>
            <person name="Diebold P."/>
            <person name="Panke-Buisse K."/>
            <person name="Buckley D.H."/>
        </authorList>
    </citation>
    <scope>NUCLEOTIDE SEQUENCE [LARGE SCALE GENOMIC DNA]</scope>
    <source>
        <strain evidence="1 2">SUN51</strain>
    </source>
</reference>
<evidence type="ECO:0000313" key="2">
    <source>
        <dbReference type="Proteomes" id="UP000324965"/>
    </source>
</evidence>
<dbReference type="EMBL" id="VDFC01000065">
    <property type="protein sequence ID" value="KAA0924256.1"/>
    <property type="molecule type" value="Genomic_DNA"/>
</dbReference>
<comment type="caution">
    <text evidence="1">The sequence shown here is derived from an EMBL/GenBank/DDBJ whole genome shotgun (WGS) entry which is preliminary data.</text>
</comment>
<organism evidence="1 2">
    <name type="scientific">Streptomyces apricus</name>
    <dbReference type="NCBI Taxonomy" id="1828112"/>
    <lineage>
        <taxon>Bacteria</taxon>
        <taxon>Bacillati</taxon>
        <taxon>Actinomycetota</taxon>
        <taxon>Actinomycetes</taxon>
        <taxon>Kitasatosporales</taxon>
        <taxon>Streptomycetaceae</taxon>
        <taxon>Streptomyces</taxon>
    </lineage>
</organism>
<gene>
    <name evidence="1" type="ORF">FGF04_33075</name>
</gene>
<dbReference type="AlphaFoldDB" id="A0A5B0A559"/>
<dbReference type="Proteomes" id="UP000324965">
    <property type="component" value="Unassembled WGS sequence"/>
</dbReference>
<protein>
    <submittedName>
        <fullName evidence="1">Uncharacterized protein</fullName>
    </submittedName>
</protein>
<keyword evidence="2" id="KW-1185">Reference proteome</keyword>
<name>A0A5B0A559_9ACTN</name>
<dbReference type="RefSeq" id="WP_149515082.1">
    <property type="nucleotide sequence ID" value="NZ_VDFC01000065.1"/>
</dbReference>
<evidence type="ECO:0000313" key="1">
    <source>
        <dbReference type="EMBL" id="KAA0924256.1"/>
    </source>
</evidence>
<dbReference type="OrthoDB" id="4350308at2"/>
<accession>A0A5B0A559</accession>
<proteinExistence type="predicted"/>
<sequence length="314" mass="33930">MTDDEMLEEETVRPFVVPINDEFAAQAAAALRHYRELVENAFSDGWEPAAGSPFVADTACNEAVADPVGSARGSLYAMLLDIAGLSWSTALDHVRALEHDITRKPPPVWSPLVSARAVLESCLFLQYLIEPSISCGLRLARCAGLWRKDVQHSTQAARVFGAEQEAEAADLDAYVTQALADANVSERSNAQGRITGYEVDGEVSSLDYKITDRAKAALPSWVPMPYAILSGAAHGRPWMTGSTRRGADETDGALVGEAATVMTALMVVMASLEMCLAAWQGFFGADLNETFTELEEHRSQAFMYLLGLAHAADD</sequence>